<evidence type="ECO:0000313" key="2">
    <source>
        <dbReference type="Proteomes" id="UP000222016"/>
    </source>
</evidence>
<accession>A0A1I9SET4</accession>
<dbReference type="EMBL" id="KX237516">
    <property type="protein sequence ID" value="AOZ65361.1"/>
    <property type="molecule type" value="Genomic_DNA"/>
</dbReference>
<dbReference type="Proteomes" id="UP000222016">
    <property type="component" value="Genome"/>
</dbReference>
<dbReference type="InterPro" id="IPR054438">
    <property type="entry name" value="Struct_cement_gp24/gp6"/>
</dbReference>
<name>A0A1I9SET4_9CAUD</name>
<dbReference type="Pfam" id="PF22758">
    <property type="entry name" value="Phage_cement"/>
    <property type="match status" value="1"/>
</dbReference>
<sequence>MAITATSYGLNHDAAFTGMVADGQVANIVSKINDDTATVAYGKGVVRSGEKGFKAATASSTAGDFVGVLVRELNRSYADGATFGAPVDRPASVLTAGVIWVTVAEAVAVGDAAFLRVGATRTGDFAKTAGESATLSVAIPGAKFLTAAIDGGLAKLSLVVGG</sequence>
<dbReference type="OrthoDB" id="14125at10239"/>
<reference evidence="1 2" key="1">
    <citation type="submission" date="2016-05" db="EMBL/GenBank/DDBJ databases">
        <title>Complete genome sequence of bacteriophage vB_KpnM_KpV52 lytic for Klebsiella pneumoniae.</title>
        <authorList>
            <person name="Komisarova E.V."/>
            <person name="Krasilnikova V.M."/>
            <person name="Kislichkina A.A."/>
            <person name="Myakinina V.P."/>
            <person name="Volozhantsev N.V."/>
        </authorList>
    </citation>
    <scope>NUCLEOTIDE SEQUENCE [LARGE SCALE GENOMIC DNA]</scope>
</reference>
<gene>
    <name evidence="1" type="ORF">kpv52_17</name>
</gene>
<proteinExistence type="predicted"/>
<keyword evidence="2" id="KW-1185">Reference proteome</keyword>
<evidence type="ECO:0000313" key="1">
    <source>
        <dbReference type="EMBL" id="AOZ65361.1"/>
    </source>
</evidence>
<protein>
    <submittedName>
        <fullName evidence="1">Uncharacterized protein</fullName>
    </submittedName>
</protein>
<organism evidence="1 2">
    <name type="scientific">Klebsiella phage vB_KpnM_KpV52</name>
    <dbReference type="NCBI Taxonomy" id="1912321"/>
    <lineage>
        <taxon>Viruses</taxon>
        <taxon>Duplodnaviria</taxon>
        <taxon>Heunggongvirae</taxon>
        <taxon>Uroviricota</taxon>
        <taxon>Caudoviricetes</taxon>
        <taxon>Jameshumphriesvirinae</taxon>
        <taxon>Sircambvirus</taxon>
        <taxon>Sircambvirus KpV52</taxon>
        <taxon>Jedunavirus KpV80</taxon>
    </lineage>
</organism>